<keyword evidence="2" id="KW-1185">Reference proteome</keyword>
<evidence type="ECO:0000313" key="2">
    <source>
        <dbReference type="Proteomes" id="UP000015102"/>
    </source>
</evidence>
<protein>
    <submittedName>
        <fullName evidence="1">Uncharacterized protein</fullName>
    </submittedName>
</protein>
<proteinExistence type="predicted"/>
<evidence type="ECO:0000313" key="1">
    <source>
        <dbReference type="EnsemblMetazoa" id="MESCA004773-PA"/>
    </source>
</evidence>
<dbReference type="HOGENOM" id="CLU_1870276_0_0_1"/>
<reference evidence="1" key="2">
    <citation type="submission" date="2015-06" db="UniProtKB">
        <authorList>
            <consortium name="EnsemblMetazoa"/>
        </authorList>
    </citation>
    <scope>IDENTIFICATION</scope>
</reference>
<accession>T1GMJ8</accession>
<dbReference type="Proteomes" id="UP000015102">
    <property type="component" value="Unassembled WGS sequence"/>
</dbReference>
<dbReference type="EnsemblMetazoa" id="MESCA004773-RA">
    <property type="protein sequence ID" value="MESCA004773-PA"/>
    <property type="gene ID" value="MESCA004773"/>
</dbReference>
<name>T1GMJ8_MEGSC</name>
<reference evidence="2" key="1">
    <citation type="submission" date="2013-02" db="EMBL/GenBank/DDBJ databases">
        <authorList>
            <person name="Hughes D."/>
        </authorList>
    </citation>
    <scope>NUCLEOTIDE SEQUENCE</scope>
    <source>
        <strain>Durham</strain>
        <strain evidence="2">NC isolate 2 -- Noor lab</strain>
    </source>
</reference>
<dbReference type="AlphaFoldDB" id="T1GMJ8"/>
<sequence>MANRFLNFLSNTSLSHFNMSSSLLFPDEDGNSVPEKNSTLMGHFEKLPNFEFKNSKNLSKVIKFIKRKQHQITIHNTKIFNKALDCIFMNYILMCSSKIQEFEPDIKPEEEQDFFKYALSFLNHVFTFIPREEILRG</sequence>
<organism evidence="1 2">
    <name type="scientific">Megaselia scalaris</name>
    <name type="common">Humpbacked fly</name>
    <name type="synonym">Phora scalaris</name>
    <dbReference type="NCBI Taxonomy" id="36166"/>
    <lineage>
        <taxon>Eukaryota</taxon>
        <taxon>Metazoa</taxon>
        <taxon>Ecdysozoa</taxon>
        <taxon>Arthropoda</taxon>
        <taxon>Hexapoda</taxon>
        <taxon>Insecta</taxon>
        <taxon>Pterygota</taxon>
        <taxon>Neoptera</taxon>
        <taxon>Endopterygota</taxon>
        <taxon>Diptera</taxon>
        <taxon>Brachycera</taxon>
        <taxon>Muscomorpha</taxon>
        <taxon>Platypezoidea</taxon>
        <taxon>Phoridae</taxon>
        <taxon>Megaseliini</taxon>
        <taxon>Megaselia</taxon>
    </lineage>
</organism>
<dbReference type="EMBL" id="CAQQ02082683">
    <property type="status" value="NOT_ANNOTATED_CDS"/>
    <property type="molecule type" value="Genomic_DNA"/>
</dbReference>